<sequence>MQPFTIQTFFPTGDPSGFRVTEITRDSLQAYYIPKANLKTAIEQRPALAWNGVYTLFDASNATKAYIGEAENIGNRLKQHANPQENWWNIAVAFVINNRTHQLSKADIKFLENLMYSKAKSAKQMQLVNVNTPHQSFVTESRKYDLKSNFASIDILLRSLGFPLFVKREDSKSPISSNLNNDEIQVYLTNRNATASGIYSQHKKTLTVLAGSRVTDLEPTNSFAMEKQLNKLIQTGIIKDHFFTRDYQFNSASMAANILSKGNYSGPQVWHDQNQHPLNKLEQLSPSLLTKNRDLFHLVARGANAQASYDFKTKKTTVIKGSKLASKTAKSFSQTKLLTSLVHQQVITNNTFTKNYTFTSSSTAATIICKAPMSGPATWINNEGIRLKDLNNH</sequence>
<evidence type="ECO:0000313" key="2">
    <source>
        <dbReference type="Proteomes" id="UP001057025"/>
    </source>
</evidence>
<dbReference type="RefSeq" id="WP_252797629.1">
    <property type="nucleotide sequence ID" value="NZ_CP097118.1"/>
</dbReference>
<organism evidence="1 2">
    <name type="scientific">Fructilactobacillus hinvesii</name>
    <dbReference type="NCBI Taxonomy" id="2940300"/>
    <lineage>
        <taxon>Bacteria</taxon>
        <taxon>Bacillati</taxon>
        <taxon>Bacillota</taxon>
        <taxon>Bacilli</taxon>
        <taxon>Lactobacillales</taxon>
        <taxon>Lactobacillaceae</taxon>
        <taxon>Fructilactobacillus</taxon>
    </lineage>
</organism>
<reference evidence="1" key="1">
    <citation type="submission" date="2022-05" db="EMBL/GenBank/DDBJ databases">
        <authorList>
            <person name="Oliphant S.A."/>
            <person name="Watson-Haigh N.S."/>
            <person name="Sumby K.M."/>
            <person name="Gardner J.M."/>
            <person name="Jiranek V."/>
        </authorList>
    </citation>
    <scope>NUCLEOTIDE SEQUENCE</scope>
    <source>
        <strain evidence="1">KI11_C11</strain>
    </source>
</reference>
<dbReference type="EMBL" id="CP097118">
    <property type="protein sequence ID" value="USS88343.1"/>
    <property type="molecule type" value="Genomic_DNA"/>
</dbReference>
<name>A0ABY5BT86_9LACO</name>
<gene>
    <name evidence="1" type="ORF">M3M39_02370</name>
</gene>
<accession>A0ABY5BT86</accession>
<protein>
    <submittedName>
        <fullName evidence="1">GIY-YIG nuclease family protein</fullName>
    </submittedName>
</protein>
<keyword evidence="2" id="KW-1185">Reference proteome</keyword>
<dbReference type="Proteomes" id="UP001057025">
    <property type="component" value="Chromosome"/>
</dbReference>
<dbReference type="CDD" id="cd10447">
    <property type="entry name" value="GIY-YIG_unchar_2"/>
    <property type="match status" value="1"/>
</dbReference>
<evidence type="ECO:0000313" key="1">
    <source>
        <dbReference type="EMBL" id="USS88343.1"/>
    </source>
</evidence>
<proteinExistence type="predicted"/>